<dbReference type="InterPro" id="IPR007730">
    <property type="entry name" value="SPOR-like_dom"/>
</dbReference>
<dbReference type="HOGENOM" id="CLU_1537978_0_0_9"/>
<dbReference type="AlphaFoldDB" id="E3DMH5"/>
<reference evidence="5" key="1">
    <citation type="submission" date="2010-10" db="EMBL/GenBank/DDBJ databases">
        <title>The complete genome of Halanaerobium praevalens DSM 2228.</title>
        <authorList>
            <consortium name="US DOE Joint Genome Institute (JGI-PGF)"/>
            <person name="Lucas S."/>
            <person name="Copeland A."/>
            <person name="Lapidus A."/>
            <person name="Glavina del Rio T."/>
            <person name="Dalin E."/>
            <person name="Tice H."/>
            <person name="Bruce D."/>
            <person name="Goodwin L."/>
            <person name="Pitluck S."/>
            <person name="Kyrpides N."/>
            <person name="Mavromatis K."/>
            <person name="Ivanova N."/>
            <person name="Ovchinnikova G."/>
            <person name="Chertkov O."/>
            <person name="Detter J.C."/>
            <person name="Han C."/>
            <person name="Larimer F."/>
            <person name="Land M."/>
            <person name="Hauser L."/>
            <person name="Markowitz V."/>
            <person name="Cheng J.-F."/>
            <person name="Hugenholtz P."/>
            <person name="Woyke T."/>
            <person name="Wu D."/>
            <person name="Tindall B."/>
            <person name="Pomrenke H.G."/>
            <person name="Brambilla E."/>
            <person name="Klenk H.-P."/>
            <person name="Eisen J.A."/>
        </authorList>
    </citation>
    <scope>NUCLEOTIDE SEQUENCE [LARGE SCALE GENOMIC DNA]</scope>
    <source>
        <strain evidence="5">ATCC 33744 / DSM 2228 / GSL</strain>
    </source>
</reference>
<gene>
    <name evidence="4" type="ordered locus">Hprae_1246</name>
</gene>
<dbReference type="EMBL" id="CP002175">
    <property type="protein sequence ID" value="ADO77383.1"/>
    <property type="molecule type" value="Genomic_DNA"/>
</dbReference>
<dbReference type="eggNOG" id="ENOG50336PX">
    <property type="taxonomic scope" value="Bacteria"/>
</dbReference>
<sequence length="171" mass="18815">MNKDEKGFSLIIIVVFMSIAALFIGYLAGSWLISFLVADDQNSDLATKVSKTEKVKEKSTAEINNSKNNLTAPDLDKSEKQTNAIKKNNSSKSDSNQSSESKFAVQIGAFTDYNNAVLLKEEIEKLGFKVKITDSSPHQVQVTNYSSRKEAESAAKELKSKGCEGFIVHLE</sequence>
<dbReference type="PATRIC" id="fig|572479.3.peg.1260"/>
<dbReference type="InterPro" id="IPR036680">
    <property type="entry name" value="SPOR-like_sf"/>
</dbReference>
<evidence type="ECO:0000259" key="3">
    <source>
        <dbReference type="PROSITE" id="PS51724"/>
    </source>
</evidence>
<reference evidence="4 5" key="2">
    <citation type="journal article" date="2011" name="Stand. Genomic Sci.">
        <title>Complete genome sequence of the extremely halophilic Halanaerobium praevalens type strain (GSL).</title>
        <authorList>
            <person name="Ivanova N."/>
            <person name="Sikorski J."/>
            <person name="Chertkov O."/>
            <person name="Nolan M."/>
            <person name="Lucas S."/>
            <person name="Hammon N."/>
            <person name="Deshpande S."/>
            <person name="Cheng J.F."/>
            <person name="Tapia R."/>
            <person name="Han C."/>
            <person name="Goodwin L."/>
            <person name="Pitluck S."/>
            <person name="Huntemann M."/>
            <person name="Liolios K."/>
            <person name="Pagani I."/>
            <person name="Mavromatis K."/>
            <person name="Ovchinikova G."/>
            <person name="Pati A."/>
            <person name="Chen A."/>
            <person name="Palaniappan K."/>
            <person name="Land M."/>
            <person name="Hauser L."/>
            <person name="Brambilla E.M."/>
            <person name="Kannan K.P."/>
            <person name="Rohde M."/>
            <person name="Tindall B.J."/>
            <person name="Goker M."/>
            <person name="Detter J.C."/>
            <person name="Woyke T."/>
            <person name="Bristow J."/>
            <person name="Eisen J.A."/>
            <person name="Markowitz V."/>
            <person name="Hugenholtz P."/>
            <person name="Kyrpides N.C."/>
            <person name="Klenk H.P."/>
            <person name="Lapidus A."/>
        </authorList>
    </citation>
    <scope>NUCLEOTIDE SEQUENCE [LARGE SCALE GENOMIC DNA]</scope>
    <source>
        <strain evidence="5">ATCC 33744 / DSM 2228 / GSL</strain>
    </source>
</reference>
<evidence type="ECO:0000313" key="5">
    <source>
        <dbReference type="Proteomes" id="UP000006866"/>
    </source>
</evidence>
<keyword evidence="5" id="KW-1185">Reference proteome</keyword>
<evidence type="ECO:0000313" key="4">
    <source>
        <dbReference type="EMBL" id="ADO77383.1"/>
    </source>
</evidence>
<keyword evidence="2" id="KW-0812">Transmembrane</keyword>
<proteinExistence type="predicted"/>
<dbReference type="RefSeq" id="WP_014553410.1">
    <property type="nucleotide sequence ID" value="NC_017455.1"/>
</dbReference>
<evidence type="ECO:0000256" key="1">
    <source>
        <dbReference type="SAM" id="MobiDB-lite"/>
    </source>
</evidence>
<dbReference type="Pfam" id="PF05036">
    <property type="entry name" value="SPOR"/>
    <property type="match status" value="1"/>
</dbReference>
<feature type="domain" description="SPOR" evidence="3">
    <location>
        <begin position="97"/>
        <end position="170"/>
    </location>
</feature>
<feature type="compositionally biased region" description="Low complexity" evidence="1">
    <location>
        <begin position="83"/>
        <end position="99"/>
    </location>
</feature>
<name>E3DMH5_HALPG</name>
<evidence type="ECO:0000256" key="2">
    <source>
        <dbReference type="SAM" id="Phobius"/>
    </source>
</evidence>
<keyword evidence="2" id="KW-0472">Membrane</keyword>
<dbReference type="SUPFAM" id="SSF110997">
    <property type="entry name" value="Sporulation related repeat"/>
    <property type="match status" value="1"/>
</dbReference>
<accession>E3DMH5</accession>
<organism evidence="4 5">
    <name type="scientific">Halanaerobium praevalens (strain ATCC 33744 / DSM 2228 / GSL)</name>
    <dbReference type="NCBI Taxonomy" id="572479"/>
    <lineage>
        <taxon>Bacteria</taxon>
        <taxon>Bacillati</taxon>
        <taxon>Bacillota</taxon>
        <taxon>Clostridia</taxon>
        <taxon>Halanaerobiales</taxon>
        <taxon>Halanaerobiaceae</taxon>
        <taxon>Halanaerobium</taxon>
    </lineage>
</organism>
<dbReference type="KEGG" id="hpk:Hprae_1246"/>
<feature type="region of interest" description="Disordered" evidence="1">
    <location>
        <begin position="58"/>
        <end position="99"/>
    </location>
</feature>
<keyword evidence="2" id="KW-1133">Transmembrane helix</keyword>
<dbReference type="Proteomes" id="UP000006866">
    <property type="component" value="Chromosome"/>
</dbReference>
<dbReference type="STRING" id="572479.Hprae_1246"/>
<protein>
    <submittedName>
        <fullName evidence="4">Sporulation domain-containing protein</fullName>
    </submittedName>
</protein>
<dbReference type="GO" id="GO:0042834">
    <property type="term" value="F:peptidoglycan binding"/>
    <property type="evidence" value="ECO:0007669"/>
    <property type="project" value="InterPro"/>
</dbReference>
<dbReference type="PROSITE" id="PS51724">
    <property type="entry name" value="SPOR"/>
    <property type="match status" value="1"/>
</dbReference>
<feature type="transmembrane region" description="Helical" evidence="2">
    <location>
        <begin position="7"/>
        <end position="33"/>
    </location>
</feature>
<dbReference type="Gene3D" id="3.30.70.1070">
    <property type="entry name" value="Sporulation related repeat"/>
    <property type="match status" value="1"/>
</dbReference>
<dbReference type="OrthoDB" id="2112193at2"/>